<name>A6UTX1_META3</name>
<dbReference type="HOGENOM" id="CLU_1297489_0_0_2"/>
<feature type="domain" description="HTH cro/C1-type" evidence="1">
    <location>
        <begin position="19"/>
        <end position="62"/>
    </location>
</feature>
<evidence type="ECO:0000259" key="1">
    <source>
        <dbReference type="PROSITE" id="PS50943"/>
    </source>
</evidence>
<dbReference type="STRING" id="419665.Maeo_0356"/>
<dbReference type="CDD" id="cd00093">
    <property type="entry name" value="HTH_XRE"/>
    <property type="match status" value="1"/>
</dbReference>
<proteinExistence type="predicted"/>
<dbReference type="OrthoDB" id="59250at2157"/>
<protein>
    <submittedName>
        <fullName evidence="2">Transcriptional regulator, XRE family</fullName>
    </submittedName>
</protein>
<sequence length="216" mass="24823">MYEKLDVIEHAILLNPEYIKIFRTKLKITQSKLAEESGVSQSHLSMLEKGKREATKSNAAAITLGLLKCSNIWENEDPILYLLDILSLTKFESTIINFIIGLVGDGKNNKNNRFYKLIDGYPVVIIDKYYFTEYMKKNLKVIDILSIEFQRGKIKGKGQYSDSKQADISLDCSEIRRLETKISNSIGKKIIIQIFPKEEIPPIYSIKKDSIIIHCW</sequence>
<dbReference type="eggNOG" id="arCOG05036">
    <property type="taxonomic scope" value="Archaea"/>
</dbReference>
<dbReference type="KEGG" id="mae:Maeo_0356"/>
<evidence type="ECO:0000313" key="3">
    <source>
        <dbReference type="Proteomes" id="UP000001106"/>
    </source>
</evidence>
<dbReference type="GO" id="GO:0003677">
    <property type="term" value="F:DNA binding"/>
    <property type="evidence" value="ECO:0007669"/>
    <property type="project" value="InterPro"/>
</dbReference>
<dbReference type="Proteomes" id="UP000001106">
    <property type="component" value="Chromosome"/>
</dbReference>
<accession>A6UTX1</accession>
<dbReference type="EMBL" id="CP000743">
    <property type="protein sequence ID" value="ABR55943.1"/>
    <property type="molecule type" value="Genomic_DNA"/>
</dbReference>
<dbReference type="InterPro" id="IPR010982">
    <property type="entry name" value="Lambda_DNA-bd_dom_sf"/>
</dbReference>
<keyword evidence="3" id="KW-1185">Reference proteome</keyword>
<dbReference type="GeneID" id="5326592"/>
<gene>
    <name evidence="2" type="ordered locus">Maeo_0356</name>
</gene>
<dbReference type="Gene3D" id="1.10.260.40">
    <property type="entry name" value="lambda repressor-like DNA-binding domains"/>
    <property type="match status" value="1"/>
</dbReference>
<dbReference type="AlphaFoldDB" id="A6UTX1"/>
<dbReference type="RefSeq" id="WP_011973075.1">
    <property type="nucleotide sequence ID" value="NC_009635.1"/>
</dbReference>
<dbReference type="SMART" id="SM00530">
    <property type="entry name" value="HTH_XRE"/>
    <property type="match status" value="1"/>
</dbReference>
<dbReference type="SUPFAM" id="SSF47413">
    <property type="entry name" value="lambda repressor-like DNA-binding domains"/>
    <property type="match status" value="1"/>
</dbReference>
<reference evidence="2" key="1">
    <citation type="submission" date="2007-06" db="EMBL/GenBank/DDBJ databases">
        <title>Complete sequence of Methanococcus aeolicus Nankai-3.</title>
        <authorList>
            <consortium name="US DOE Joint Genome Institute"/>
            <person name="Copeland A."/>
            <person name="Lucas S."/>
            <person name="Lapidus A."/>
            <person name="Barry K."/>
            <person name="Glavina del Rio T."/>
            <person name="Dalin E."/>
            <person name="Tice H."/>
            <person name="Pitluck S."/>
            <person name="Chain P."/>
            <person name="Malfatti S."/>
            <person name="Shin M."/>
            <person name="Vergez L."/>
            <person name="Schmutz J."/>
            <person name="Larimer F."/>
            <person name="Land M."/>
            <person name="Hauser L."/>
            <person name="Kyrpides N."/>
            <person name="Lykidis A."/>
            <person name="Sieprawska-Lupa M."/>
            <person name="Whitman W.B."/>
            <person name="Richardson P."/>
        </authorList>
    </citation>
    <scope>NUCLEOTIDE SEQUENCE [LARGE SCALE GENOMIC DNA]</scope>
    <source>
        <strain evidence="2">Nankai-3</strain>
    </source>
</reference>
<dbReference type="InterPro" id="IPR001387">
    <property type="entry name" value="Cro/C1-type_HTH"/>
</dbReference>
<organism evidence="2 3">
    <name type="scientific">Methanococcus aeolicus (strain ATCC BAA-1280 / DSM 17508 / OCM 812 / Nankai-3)</name>
    <dbReference type="NCBI Taxonomy" id="419665"/>
    <lineage>
        <taxon>Archaea</taxon>
        <taxon>Methanobacteriati</taxon>
        <taxon>Methanobacteriota</taxon>
        <taxon>Methanomada group</taxon>
        <taxon>Methanococci</taxon>
        <taxon>Methanococcales</taxon>
        <taxon>Methanococcaceae</taxon>
        <taxon>Methanococcus</taxon>
    </lineage>
</organism>
<evidence type="ECO:0000313" key="2">
    <source>
        <dbReference type="EMBL" id="ABR55943.1"/>
    </source>
</evidence>
<dbReference type="PROSITE" id="PS50943">
    <property type="entry name" value="HTH_CROC1"/>
    <property type="match status" value="1"/>
</dbReference>
<dbReference type="Pfam" id="PF01381">
    <property type="entry name" value="HTH_3"/>
    <property type="match status" value="1"/>
</dbReference>